<dbReference type="AlphaFoldDB" id="A0A5B7FA38"/>
<name>A0A5B7FA38_PORTR</name>
<dbReference type="EMBL" id="VSRR010006104">
    <property type="protein sequence ID" value="MPC44061.1"/>
    <property type="molecule type" value="Genomic_DNA"/>
</dbReference>
<comment type="caution">
    <text evidence="1">The sequence shown here is derived from an EMBL/GenBank/DDBJ whole genome shotgun (WGS) entry which is preliminary data.</text>
</comment>
<sequence length="196" mass="21609">MTPSVLRPDDPLASLLPPPPIHLTQGTIIHTLSSSSSSHSLPSRFIPLAIPLLPLLITPQCPFLHTSLRILHPLGTPPFSSRSLTFRLHTHFPSVSHPRIVLFFIAHPYAISFPSASALTPLPSTLAPSSAANYFIIVRFSSPRPRTAHLPLLHAPPSRLQETIFALLRPARGLAVQRLHVSQPTPNRQRTKRHIN</sequence>
<evidence type="ECO:0000313" key="1">
    <source>
        <dbReference type="EMBL" id="MPC44061.1"/>
    </source>
</evidence>
<gene>
    <name evidence="1" type="ORF">E2C01_037722</name>
</gene>
<proteinExistence type="predicted"/>
<organism evidence="1 2">
    <name type="scientific">Portunus trituberculatus</name>
    <name type="common">Swimming crab</name>
    <name type="synonym">Neptunus trituberculatus</name>
    <dbReference type="NCBI Taxonomy" id="210409"/>
    <lineage>
        <taxon>Eukaryota</taxon>
        <taxon>Metazoa</taxon>
        <taxon>Ecdysozoa</taxon>
        <taxon>Arthropoda</taxon>
        <taxon>Crustacea</taxon>
        <taxon>Multicrustacea</taxon>
        <taxon>Malacostraca</taxon>
        <taxon>Eumalacostraca</taxon>
        <taxon>Eucarida</taxon>
        <taxon>Decapoda</taxon>
        <taxon>Pleocyemata</taxon>
        <taxon>Brachyura</taxon>
        <taxon>Eubrachyura</taxon>
        <taxon>Portunoidea</taxon>
        <taxon>Portunidae</taxon>
        <taxon>Portuninae</taxon>
        <taxon>Portunus</taxon>
    </lineage>
</organism>
<evidence type="ECO:0000313" key="2">
    <source>
        <dbReference type="Proteomes" id="UP000324222"/>
    </source>
</evidence>
<keyword evidence="2" id="KW-1185">Reference proteome</keyword>
<dbReference type="Proteomes" id="UP000324222">
    <property type="component" value="Unassembled WGS sequence"/>
</dbReference>
<reference evidence="1 2" key="1">
    <citation type="submission" date="2019-05" db="EMBL/GenBank/DDBJ databases">
        <title>Another draft genome of Portunus trituberculatus and its Hox gene families provides insights of decapod evolution.</title>
        <authorList>
            <person name="Jeong J.-H."/>
            <person name="Song I."/>
            <person name="Kim S."/>
            <person name="Choi T."/>
            <person name="Kim D."/>
            <person name="Ryu S."/>
            <person name="Kim W."/>
        </authorList>
    </citation>
    <scope>NUCLEOTIDE SEQUENCE [LARGE SCALE GENOMIC DNA]</scope>
    <source>
        <tissue evidence="1">Muscle</tissue>
    </source>
</reference>
<protein>
    <submittedName>
        <fullName evidence="1">Uncharacterized protein</fullName>
    </submittedName>
</protein>
<accession>A0A5B7FA38</accession>